<dbReference type="GO" id="GO:0009117">
    <property type="term" value="P:nucleotide metabolic process"/>
    <property type="evidence" value="ECO:0007669"/>
    <property type="project" value="InterPro"/>
</dbReference>
<dbReference type="PANTHER" id="PTHR31367:SF5">
    <property type="entry name" value="CYTOSOLIC 5'-NUCLEOTIDASE 1A"/>
    <property type="match status" value="1"/>
</dbReference>
<proteinExistence type="predicted"/>
<dbReference type="PANTHER" id="PTHR31367">
    <property type="entry name" value="CYTOSOLIC 5'-NUCLEOTIDASE 1 FAMILY MEMBER"/>
    <property type="match status" value="1"/>
</dbReference>
<dbReference type="Pfam" id="PF06189">
    <property type="entry name" value="5-nucleotidase"/>
    <property type="match status" value="1"/>
</dbReference>
<dbReference type="InterPro" id="IPR010394">
    <property type="entry name" value="5-nucleotidase"/>
</dbReference>
<dbReference type="GO" id="GO:0008253">
    <property type="term" value="F:5'-nucleotidase activity"/>
    <property type="evidence" value="ECO:0007669"/>
    <property type="project" value="UniProtKB-EC"/>
</dbReference>
<name>J9GIA9_9ZZZZ</name>
<dbReference type="EMBL" id="AMCI01002865">
    <property type="protein sequence ID" value="EJX01673.1"/>
    <property type="molecule type" value="Genomic_DNA"/>
</dbReference>
<organism evidence="1">
    <name type="scientific">gut metagenome</name>
    <dbReference type="NCBI Taxonomy" id="749906"/>
    <lineage>
        <taxon>unclassified sequences</taxon>
        <taxon>metagenomes</taxon>
        <taxon>organismal metagenomes</taxon>
    </lineage>
</organism>
<dbReference type="GO" id="GO:0000166">
    <property type="term" value="F:nucleotide binding"/>
    <property type="evidence" value="ECO:0007669"/>
    <property type="project" value="InterPro"/>
</dbReference>
<sequence>MKNLDIEVDEVFFLGGIDKSRILDILKPHIFFDDQMVHLHHLKNVPAVHIPFGIANRKETNNLKS</sequence>
<reference evidence="1" key="1">
    <citation type="journal article" date="2012" name="PLoS ONE">
        <title>Gene sets for utilization of primary and secondary nutrition supplies in the distal gut of endangered iberian lynx.</title>
        <authorList>
            <person name="Alcaide M."/>
            <person name="Messina E."/>
            <person name="Richter M."/>
            <person name="Bargiela R."/>
            <person name="Peplies J."/>
            <person name="Huws S.A."/>
            <person name="Newbold C.J."/>
            <person name="Golyshin P.N."/>
            <person name="Simon M.A."/>
            <person name="Lopez G."/>
            <person name="Yakimov M.M."/>
            <person name="Ferrer M."/>
        </authorList>
    </citation>
    <scope>NUCLEOTIDE SEQUENCE</scope>
</reference>
<keyword evidence="1" id="KW-0378">Hydrolase</keyword>
<gene>
    <name evidence="1" type="ORF">EVA_10219</name>
</gene>
<comment type="caution">
    <text evidence="1">The sequence shown here is derived from an EMBL/GenBank/DDBJ whole genome shotgun (WGS) entry which is preliminary data.</text>
</comment>
<dbReference type="EC" id="3.1.3.5" evidence="1"/>
<accession>J9GIA9</accession>
<protein>
    <submittedName>
        <fullName evidence="1">5-nucleotidase</fullName>
        <ecNumber evidence="1">3.1.3.5</ecNumber>
    </submittedName>
</protein>
<dbReference type="GO" id="GO:0005737">
    <property type="term" value="C:cytoplasm"/>
    <property type="evidence" value="ECO:0007669"/>
    <property type="project" value="InterPro"/>
</dbReference>
<dbReference type="AlphaFoldDB" id="J9GIA9"/>
<evidence type="ECO:0000313" key="1">
    <source>
        <dbReference type="EMBL" id="EJX01673.1"/>
    </source>
</evidence>
<dbReference type="GO" id="GO:0000287">
    <property type="term" value="F:magnesium ion binding"/>
    <property type="evidence" value="ECO:0007669"/>
    <property type="project" value="InterPro"/>
</dbReference>